<sequence length="191" mass="20549">MEVNGGIAVVTGVEVETEIFTVGVDEVTTGGVLIRLSNNLWVSGVTCVEIEDGCGGVDIEVKGTFVVIVPVENIVLSKFMPSYILHVEIPNLPELDDSLELAHLNSRVFVNKKKNHSRSTISGRETPLFLDLMGFSDVESGAESSSSGSSSSESSYDADNNDDNEHDGDGDNAINDDVIFETEDLNTTQYT</sequence>
<dbReference type="EMBL" id="CM042031">
    <property type="protein sequence ID" value="KAI3784158.1"/>
    <property type="molecule type" value="Genomic_DNA"/>
</dbReference>
<reference evidence="1 2" key="2">
    <citation type="journal article" date="2022" name="Mol. Ecol. Resour.">
        <title>The genomes of chicory, endive, great burdock and yacon provide insights into Asteraceae paleo-polyploidization history and plant inulin production.</title>
        <authorList>
            <person name="Fan W."/>
            <person name="Wang S."/>
            <person name="Wang H."/>
            <person name="Wang A."/>
            <person name="Jiang F."/>
            <person name="Liu H."/>
            <person name="Zhao H."/>
            <person name="Xu D."/>
            <person name="Zhang Y."/>
        </authorList>
    </citation>
    <scope>NUCLEOTIDE SEQUENCE [LARGE SCALE GENOMIC DNA]</scope>
    <source>
        <strain evidence="2">cv. Yunnan</strain>
        <tissue evidence="1">Leaves</tissue>
    </source>
</reference>
<protein>
    <submittedName>
        <fullName evidence="1">Uncharacterized protein</fullName>
    </submittedName>
</protein>
<proteinExistence type="predicted"/>
<reference evidence="2" key="1">
    <citation type="journal article" date="2022" name="Mol. Ecol. Resour.">
        <title>The genomes of chicory, endive, great burdock and yacon provide insights into Asteraceae palaeo-polyploidization history and plant inulin production.</title>
        <authorList>
            <person name="Fan W."/>
            <person name="Wang S."/>
            <person name="Wang H."/>
            <person name="Wang A."/>
            <person name="Jiang F."/>
            <person name="Liu H."/>
            <person name="Zhao H."/>
            <person name="Xu D."/>
            <person name="Zhang Y."/>
        </authorList>
    </citation>
    <scope>NUCLEOTIDE SEQUENCE [LARGE SCALE GENOMIC DNA]</scope>
    <source>
        <strain evidence="2">cv. Yunnan</strain>
    </source>
</reference>
<keyword evidence="2" id="KW-1185">Reference proteome</keyword>
<comment type="caution">
    <text evidence="1">The sequence shown here is derived from an EMBL/GenBank/DDBJ whole genome shotgun (WGS) entry which is preliminary data.</text>
</comment>
<name>A0ACB9GM67_9ASTR</name>
<evidence type="ECO:0000313" key="1">
    <source>
        <dbReference type="EMBL" id="KAI3784158.1"/>
    </source>
</evidence>
<evidence type="ECO:0000313" key="2">
    <source>
        <dbReference type="Proteomes" id="UP001056120"/>
    </source>
</evidence>
<organism evidence="1 2">
    <name type="scientific">Smallanthus sonchifolius</name>
    <dbReference type="NCBI Taxonomy" id="185202"/>
    <lineage>
        <taxon>Eukaryota</taxon>
        <taxon>Viridiplantae</taxon>
        <taxon>Streptophyta</taxon>
        <taxon>Embryophyta</taxon>
        <taxon>Tracheophyta</taxon>
        <taxon>Spermatophyta</taxon>
        <taxon>Magnoliopsida</taxon>
        <taxon>eudicotyledons</taxon>
        <taxon>Gunneridae</taxon>
        <taxon>Pentapetalae</taxon>
        <taxon>asterids</taxon>
        <taxon>campanulids</taxon>
        <taxon>Asterales</taxon>
        <taxon>Asteraceae</taxon>
        <taxon>Asteroideae</taxon>
        <taxon>Heliantheae alliance</taxon>
        <taxon>Millerieae</taxon>
        <taxon>Smallanthus</taxon>
    </lineage>
</organism>
<dbReference type="Proteomes" id="UP001056120">
    <property type="component" value="Linkage Group LG14"/>
</dbReference>
<gene>
    <name evidence="1" type="ORF">L1987_43252</name>
</gene>
<accession>A0ACB9GM67</accession>